<dbReference type="InterPro" id="IPR018535">
    <property type="entry name" value="DUF1996"/>
</dbReference>
<dbReference type="PANTHER" id="PTHR43662:SF3">
    <property type="entry name" value="DOMAIN PROTEIN, PUTATIVE (AFU_ORTHOLOGUE AFUA_6G11970)-RELATED"/>
    <property type="match status" value="1"/>
</dbReference>
<dbReference type="PANTHER" id="PTHR43662">
    <property type="match status" value="1"/>
</dbReference>
<dbReference type="GeneID" id="18915233"/>
<sequence length="381" mass="41592">MFSLKRHFVLAGLSAIPLATASSHMIMGGLKPIVYERIDPIVNAGAVSGHLHAFMGANNVDQNADYDQNRNAQCTSVPFQDVDKSSYWAPPMLYQDQTTKTFTVMEPSFNIYYFFDRNGTGETVQAFPQGLRMVAGSPTRDTYNASNFADQAISFVCLDYSGTVSNNPAYAQRQDINFPDINMCQDGIRLQVFFPQCWDGVNLDSSDHKSHMAYPVDTYDGGHCPESHPVHTVAIFYEQIVPVSNFNYWGQGAYALSTGDPTGLTYHADFLMGWNQSVLQDSVDNCHNMNGDITLCQVLVPYINEDAASACTLDAQVVDEDVGLGDQISALPGCNPVRTDFSTEASCPNSVTPGFFNPVATLTPGWTDVGCIAEGTNGRAL</sequence>
<evidence type="ECO:0000259" key="2">
    <source>
        <dbReference type="Pfam" id="PF09362"/>
    </source>
</evidence>
<feature type="signal peptide" evidence="1">
    <location>
        <begin position="1"/>
        <end position="21"/>
    </location>
</feature>
<protein>
    <recommendedName>
        <fullName evidence="2">DUF1996 domain-containing protein</fullName>
    </recommendedName>
</protein>
<reference evidence="3 4" key="1">
    <citation type="journal article" date="2012" name="BMC Genomics">
        <title>Comparative genomics of the white-rot fungi, Phanerochaete carnosa and P. chrysosporium, to elucidate the genetic basis of the distinct wood types they colonize.</title>
        <authorList>
            <person name="Suzuki H."/>
            <person name="MacDonald J."/>
            <person name="Syed K."/>
            <person name="Salamov A."/>
            <person name="Hori C."/>
            <person name="Aerts A."/>
            <person name="Henrissat B."/>
            <person name="Wiebenga A."/>
            <person name="vanKuyk P.A."/>
            <person name="Barry K."/>
            <person name="Lindquist E."/>
            <person name="LaButti K."/>
            <person name="Lapidus A."/>
            <person name="Lucas S."/>
            <person name="Coutinho P."/>
            <person name="Gong Y."/>
            <person name="Samejima M."/>
            <person name="Mahadevan R."/>
            <person name="Abou-Zaid M."/>
            <person name="de Vries R.P."/>
            <person name="Igarashi K."/>
            <person name="Yadav J.S."/>
            <person name="Grigoriev I.V."/>
            <person name="Master E.R."/>
        </authorList>
    </citation>
    <scope>NUCLEOTIDE SEQUENCE [LARGE SCALE GENOMIC DNA]</scope>
    <source>
        <strain evidence="3 4">HHB-10118-sp</strain>
    </source>
</reference>
<dbReference type="InParanoid" id="K5WEH0"/>
<feature type="non-terminal residue" evidence="3">
    <location>
        <position position="1"/>
    </location>
</feature>
<accession>K5WEH0</accession>
<dbReference type="Proteomes" id="UP000008370">
    <property type="component" value="Unassembled WGS sequence"/>
</dbReference>
<dbReference type="RefSeq" id="XP_007393041.1">
    <property type="nucleotide sequence ID" value="XM_007392979.1"/>
</dbReference>
<organism evidence="3 4">
    <name type="scientific">Phanerochaete carnosa (strain HHB-10118-sp)</name>
    <name type="common">White-rot fungus</name>
    <name type="synonym">Peniophora carnosa</name>
    <dbReference type="NCBI Taxonomy" id="650164"/>
    <lineage>
        <taxon>Eukaryota</taxon>
        <taxon>Fungi</taxon>
        <taxon>Dikarya</taxon>
        <taxon>Basidiomycota</taxon>
        <taxon>Agaricomycotina</taxon>
        <taxon>Agaricomycetes</taxon>
        <taxon>Polyporales</taxon>
        <taxon>Phanerochaetaceae</taxon>
        <taxon>Phanerochaete</taxon>
    </lineage>
</organism>
<dbReference type="KEGG" id="pco:PHACADRAFT_251485"/>
<dbReference type="Pfam" id="PF09362">
    <property type="entry name" value="DUF1996"/>
    <property type="match status" value="1"/>
</dbReference>
<feature type="chain" id="PRO_5003885555" description="DUF1996 domain-containing protein" evidence="1">
    <location>
        <begin position="22"/>
        <end position="381"/>
    </location>
</feature>
<dbReference type="HOGENOM" id="CLU_014722_2_0_1"/>
<dbReference type="OrthoDB" id="74764at2759"/>
<feature type="domain" description="DUF1996" evidence="2">
    <location>
        <begin position="39"/>
        <end position="274"/>
    </location>
</feature>
<dbReference type="AlphaFoldDB" id="K5WEH0"/>
<gene>
    <name evidence="3" type="ORF">PHACADRAFT_251485</name>
</gene>
<keyword evidence="4" id="KW-1185">Reference proteome</keyword>
<evidence type="ECO:0000256" key="1">
    <source>
        <dbReference type="SAM" id="SignalP"/>
    </source>
</evidence>
<name>K5WEH0_PHACS</name>
<dbReference type="EMBL" id="JH930470">
    <property type="protein sequence ID" value="EKM57695.1"/>
    <property type="molecule type" value="Genomic_DNA"/>
</dbReference>
<proteinExistence type="predicted"/>
<evidence type="ECO:0000313" key="4">
    <source>
        <dbReference type="Proteomes" id="UP000008370"/>
    </source>
</evidence>
<evidence type="ECO:0000313" key="3">
    <source>
        <dbReference type="EMBL" id="EKM57695.1"/>
    </source>
</evidence>
<keyword evidence="1" id="KW-0732">Signal</keyword>